<evidence type="ECO:0000313" key="3">
    <source>
        <dbReference type="Proteomes" id="UP001596023"/>
    </source>
</evidence>
<dbReference type="Proteomes" id="UP001596023">
    <property type="component" value="Unassembled WGS sequence"/>
</dbReference>
<evidence type="ECO:0000259" key="1">
    <source>
        <dbReference type="Pfam" id="PF08279"/>
    </source>
</evidence>
<dbReference type="EMBL" id="JBHSGN010000076">
    <property type="protein sequence ID" value="MFC4674502.1"/>
    <property type="molecule type" value="Genomic_DNA"/>
</dbReference>
<accession>A0ABV9KW77</accession>
<dbReference type="InterPro" id="IPR036390">
    <property type="entry name" value="WH_DNA-bd_sf"/>
</dbReference>
<reference evidence="3" key="1">
    <citation type="journal article" date="2019" name="Int. J. Syst. Evol. Microbiol.">
        <title>The Global Catalogue of Microorganisms (GCM) 10K type strain sequencing project: providing services to taxonomists for standard genome sequencing and annotation.</title>
        <authorList>
            <consortium name="The Broad Institute Genomics Platform"/>
            <consortium name="The Broad Institute Genome Sequencing Center for Infectious Disease"/>
            <person name="Wu L."/>
            <person name="Ma J."/>
        </authorList>
    </citation>
    <scope>NUCLEOTIDE SEQUENCE [LARGE SCALE GENOMIC DNA]</scope>
    <source>
        <strain evidence="3">CCUG 66188</strain>
    </source>
</reference>
<proteinExistence type="predicted"/>
<comment type="caution">
    <text evidence="2">The sequence shown here is derived from an EMBL/GenBank/DDBJ whole genome shotgun (WGS) entry which is preliminary data.</text>
</comment>
<dbReference type="Pfam" id="PF08279">
    <property type="entry name" value="HTH_11"/>
    <property type="match status" value="1"/>
</dbReference>
<dbReference type="InterPro" id="IPR036388">
    <property type="entry name" value="WH-like_DNA-bd_sf"/>
</dbReference>
<sequence length="108" mass="12432">MKISEHIERLKLIQKLIQEEKTGHPDELANRLGISRGTLYSLIDELQSYNVSISYSRKKQSFIYNDDTALEIKYSIKLLNKDELTEISGGCSTFSLPYKKLYGRTISL</sequence>
<dbReference type="SUPFAM" id="SSF46785">
    <property type="entry name" value="Winged helix' DNA-binding domain"/>
    <property type="match status" value="1"/>
</dbReference>
<gene>
    <name evidence="2" type="ORF">ACFO6W_12435</name>
</gene>
<evidence type="ECO:0000313" key="2">
    <source>
        <dbReference type="EMBL" id="MFC4674502.1"/>
    </source>
</evidence>
<dbReference type="Gene3D" id="1.10.10.10">
    <property type="entry name" value="Winged helix-like DNA-binding domain superfamily/Winged helix DNA-binding domain"/>
    <property type="match status" value="1"/>
</dbReference>
<keyword evidence="3" id="KW-1185">Reference proteome</keyword>
<organism evidence="2 3">
    <name type="scientific">Dysgonomonas termitidis</name>
    <dbReference type="NCBI Taxonomy" id="1516126"/>
    <lineage>
        <taxon>Bacteria</taxon>
        <taxon>Pseudomonadati</taxon>
        <taxon>Bacteroidota</taxon>
        <taxon>Bacteroidia</taxon>
        <taxon>Bacteroidales</taxon>
        <taxon>Dysgonomonadaceae</taxon>
        <taxon>Dysgonomonas</taxon>
    </lineage>
</organism>
<feature type="domain" description="Helix-turn-helix type 11" evidence="1">
    <location>
        <begin position="9"/>
        <end position="57"/>
    </location>
</feature>
<protein>
    <submittedName>
        <fullName evidence="2">HTH domain-containing protein</fullName>
    </submittedName>
</protein>
<dbReference type="RefSeq" id="WP_379996863.1">
    <property type="nucleotide sequence ID" value="NZ_JBHSGN010000076.1"/>
</dbReference>
<dbReference type="InterPro" id="IPR013196">
    <property type="entry name" value="HTH_11"/>
</dbReference>
<name>A0ABV9KW77_9BACT</name>